<dbReference type="InterPro" id="IPR008969">
    <property type="entry name" value="CarboxyPept-like_regulatory"/>
</dbReference>
<dbReference type="Pfam" id="PF07715">
    <property type="entry name" value="Plug"/>
    <property type="match status" value="1"/>
</dbReference>
<sequence>MRKLLVLLTILLCTSGVLLAQKTITGKVTDEKGEAVANASIVVKGTSAGTTTKDDGTFLLLLPANAKSLLITAIGSKEKEITIGNSTSFTITLATSEGTEEEIVVVAYGTQKRESITGSVAKIGAAQLETRLTTNISQALAGAAPGIGATSGNGQPGSSAGIRIRGFGSINASSSPLYVVDGFPYNGFIGDINTNDIESITLLKDASSTALYGARAANGVVMITTKKGKSGAPKVNLAVNTGFSQRGIAEYDRVGAYEYYPLMWQAMKHGQMYPSTGTGMTEAAAAQYATNNIVSQLIYNPFGVPDNQLVGTDGKLNNNAVLQYNDFDWYNGIERNGPRNEASLSVSSKINKSDYFFSLNYLKDKGFVLKSDFERVNARLALNSQIKEWLKAGVNFTGIIVNSNQAAAGDDNTGSFVNPFVFARGMGPIYPVHAFTATGQPVLDEFGTQWYDYGMHPGAVNRPSGASPGRHVLYETMLNNRLSKRNSLLGRTYLEMKFLKDFTFTTNVGVDLNNTRSNTFQNKIVGDGVTAGGTASRSANEYRTVSFNQLLKYDKQLGLHSVNVLLGHETQNTNEETFSGSRRGMNFDGNEELVNFVTLASVTGQLDRLRREGYFSRLNYGFDSKYYIDLSYRRDASSRFAKQSRWGDFYSVGFSWNAFKEGFLDGTKGWLSDLKIRASYGTVGNDALDTYYEFQGLYGLGFNNAAEPGVLATKITNPNLTWEVNETISLGIDFGLFKNRISGTVELFDRGSSDLLFDVPQGLTSVVTTRTENIGAMSNKGIEVQLNLEVVKTKDVNWTLQLNATSLKNKITKLPGGNPITSGTKRLEEGKDIYAFYLRKWYGVDPADGSGLWYAAPGTTTDYRVNAKGDTLTFNQNNAVFHYAGSAIPKIFGAITNTVSYKAFTLSFLLNYQLGGKFYDGNYAGLMATSYGRALHVDNLRAWKQAGDVTDVPRLDINNTSRFNSQSDRFLINASYLNIRNLTLSYDLPRSFISKANIDRIKIYVGGENLAVIAKRKGMNPAESFNGTNSAIYVPNRLVNFGVNLTF</sequence>
<comment type="similarity">
    <text evidence="7">Belongs to the TonB-dependent receptor family.</text>
</comment>
<keyword evidence="6 7" id="KW-0998">Cell outer membrane</keyword>
<keyword evidence="8" id="KW-0732">Signal</keyword>
<protein>
    <submittedName>
        <fullName evidence="10">SusC/RagA family TonB-linked outer membrane protein</fullName>
    </submittedName>
</protein>
<keyword evidence="3 7" id="KW-1134">Transmembrane beta strand</keyword>
<dbReference type="Gene3D" id="2.40.170.20">
    <property type="entry name" value="TonB-dependent receptor, beta-barrel domain"/>
    <property type="match status" value="1"/>
</dbReference>
<evidence type="ECO:0000259" key="9">
    <source>
        <dbReference type="Pfam" id="PF07715"/>
    </source>
</evidence>
<dbReference type="Gene3D" id="2.170.130.10">
    <property type="entry name" value="TonB-dependent receptor, plug domain"/>
    <property type="match status" value="1"/>
</dbReference>
<proteinExistence type="inferred from homology"/>
<evidence type="ECO:0000256" key="4">
    <source>
        <dbReference type="ARBA" id="ARBA00022692"/>
    </source>
</evidence>
<keyword evidence="2 7" id="KW-0813">Transport</keyword>
<comment type="subcellular location">
    <subcellularLocation>
        <location evidence="1 7">Cell outer membrane</location>
        <topology evidence="1 7">Multi-pass membrane protein</topology>
    </subcellularLocation>
</comment>
<reference evidence="11" key="1">
    <citation type="journal article" date="2019" name="Int. J. Syst. Evol. Microbiol.">
        <title>The Global Catalogue of Microorganisms (GCM) 10K type strain sequencing project: providing services to taxonomists for standard genome sequencing and annotation.</title>
        <authorList>
            <consortium name="The Broad Institute Genomics Platform"/>
            <consortium name="The Broad Institute Genome Sequencing Center for Infectious Disease"/>
            <person name="Wu L."/>
            <person name="Ma J."/>
        </authorList>
    </citation>
    <scope>NUCLEOTIDE SEQUENCE [LARGE SCALE GENOMIC DNA]</scope>
    <source>
        <strain evidence="11">KCTC 23299</strain>
    </source>
</reference>
<dbReference type="EMBL" id="JBHUOZ010000001">
    <property type="protein sequence ID" value="MFD2919115.1"/>
    <property type="molecule type" value="Genomic_DNA"/>
</dbReference>
<keyword evidence="4 7" id="KW-0812">Transmembrane</keyword>
<dbReference type="SUPFAM" id="SSF56935">
    <property type="entry name" value="Porins"/>
    <property type="match status" value="1"/>
</dbReference>
<dbReference type="NCBIfam" id="TIGR04057">
    <property type="entry name" value="SusC_RagA_signa"/>
    <property type="match status" value="1"/>
</dbReference>
<organism evidence="10 11">
    <name type="scientific">Terrimonas rubra</name>
    <dbReference type="NCBI Taxonomy" id="1035890"/>
    <lineage>
        <taxon>Bacteria</taxon>
        <taxon>Pseudomonadati</taxon>
        <taxon>Bacteroidota</taxon>
        <taxon>Chitinophagia</taxon>
        <taxon>Chitinophagales</taxon>
        <taxon>Chitinophagaceae</taxon>
        <taxon>Terrimonas</taxon>
    </lineage>
</organism>
<dbReference type="InterPro" id="IPR023996">
    <property type="entry name" value="TonB-dep_OMP_SusC/RagA"/>
</dbReference>
<dbReference type="Pfam" id="PF13715">
    <property type="entry name" value="CarbopepD_reg_2"/>
    <property type="match status" value="1"/>
</dbReference>
<dbReference type="InterPro" id="IPR036942">
    <property type="entry name" value="Beta-barrel_TonB_sf"/>
</dbReference>
<evidence type="ECO:0000256" key="3">
    <source>
        <dbReference type="ARBA" id="ARBA00022452"/>
    </source>
</evidence>
<keyword evidence="11" id="KW-1185">Reference proteome</keyword>
<evidence type="ECO:0000256" key="8">
    <source>
        <dbReference type="SAM" id="SignalP"/>
    </source>
</evidence>
<dbReference type="InterPro" id="IPR012910">
    <property type="entry name" value="Plug_dom"/>
</dbReference>
<feature type="signal peptide" evidence="8">
    <location>
        <begin position="1"/>
        <end position="19"/>
    </location>
</feature>
<dbReference type="InterPro" id="IPR023997">
    <property type="entry name" value="TonB-dep_OMP_SusC/RagA_CS"/>
</dbReference>
<dbReference type="PROSITE" id="PS52016">
    <property type="entry name" value="TONB_DEPENDENT_REC_3"/>
    <property type="match status" value="1"/>
</dbReference>
<accession>A0ABW6A3N7</accession>
<dbReference type="InterPro" id="IPR039426">
    <property type="entry name" value="TonB-dep_rcpt-like"/>
</dbReference>
<feature type="chain" id="PRO_5046323258" evidence="8">
    <location>
        <begin position="20"/>
        <end position="1047"/>
    </location>
</feature>
<comment type="caution">
    <text evidence="10">The sequence shown here is derived from an EMBL/GenBank/DDBJ whole genome shotgun (WGS) entry which is preliminary data.</text>
</comment>
<dbReference type="Gene3D" id="2.60.40.1120">
    <property type="entry name" value="Carboxypeptidase-like, regulatory domain"/>
    <property type="match status" value="1"/>
</dbReference>
<evidence type="ECO:0000313" key="10">
    <source>
        <dbReference type="EMBL" id="MFD2919115.1"/>
    </source>
</evidence>
<name>A0ABW6A3N7_9BACT</name>
<evidence type="ECO:0000256" key="7">
    <source>
        <dbReference type="PROSITE-ProRule" id="PRU01360"/>
    </source>
</evidence>
<evidence type="ECO:0000256" key="2">
    <source>
        <dbReference type="ARBA" id="ARBA00022448"/>
    </source>
</evidence>
<evidence type="ECO:0000313" key="11">
    <source>
        <dbReference type="Proteomes" id="UP001597511"/>
    </source>
</evidence>
<evidence type="ECO:0000256" key="1">
    <source>
        <dbReference type="ARBA" id="ARBA00004571"/>
    </source>
</evidence>
<dbReference type="NCBIfam" id="TIGR04056">
    <property type="entry name" value="OMP_RagA_SusC"/>
    <property type="match status" value="1"/>
</dbReference>
<dbReference type="SUPFAM" id="SSF49464">
    <property type="entry name" value="Carboxypeptidase regulatory domain-like"/>
    <property type="match status" value="1"/>
</dbReference>
<dbReference type="InterPro" id="IPR037066">
    <property type="entry name" value="Plug_dom_sf"/>
</dbReference>
<evidence type="ECO:0000256" key="5">
    <source>
        <dbReference type="ARBA" id="ARBA00023136"/>
    </source>
</evidence>
<evidence type="ECO:0000256" key="6">
    <source>
        <dbReference type="ARBA" id="ARBA00023237"/>
    </source>
</evidence>
<feature type="domain" description="TonB-dependent receptor plug" evidence="9">
    <location>
        <begin position="114"/>
        <end position="220"/>
    </location>
</feature>
<keyword evidence="5 7" id="KW-0472">Membrane</keyword>
<dbReference type="RefSeq" id="WP_386095988.1">
    <property type="nucleotide sequence ID" value="NZ_JBHUOZ010000001.1"/>
</dbReference>
<dbReference type="Proteomes" id="UP001597511">
    <property type="component" value="Unassembled WGS sequence"/>
</dbReference>
<gene>
    <name evidence="10" type="ORF">ACFS6H_05275</name>
</gene>